<keyword evidence="3 9" id="KW-1134">Transmembrane beta strand</keyword>
<accession>A0A1H6X8Q5</accession>
<dbReference type="NCBIfam" id="TIGR01782">
    <property type="entry name" value="TonB-Xanth-Caul"/>
    <property type="match status" value="1"/>
</dbReference>
<feature type="signal peptide" evidence="12">
    <location>
        <begin position="1"/>
        <end position="24"/>
    </location>
</feature>
<evidence type="ECO:0000256" key="2">
    <source>
        <dbReference type="ARBA" id="ARBA00022448"/>
    </source>
</evidence>
<dbReference type="PROSITE" id="PS52016">
    <property type="entry name" value="TONB_DEPENDENT_REC_3"/>
    <property type="match status" value="1"/>
</dbReference>
<dbReference type="PANTHER" id="PTHR40980">
    <property type="entry name" value="PLUG DOMAIN-CONTAINING PROTEIN"/>
    <property type="match status" value="1"/>
</dbReference>
<dbReference type="RefSeq" id="WP_091338226.1">
    <property type="nucleotide sequence ID" value="NZ_FNYC01000005.1"/>
</dbReference>
<dbReference type="PROSITE" id="PS01156">
    <property type="entry name" value="TONB_DEPENDENT_REC_2"/>
    <property type="match status" value="1"/>
</dbReference>
<dbReference type="PANTHER" id="PTHR40980:SF3">
    <property type="entry name" value="TONB-DEPENDENT RECEPTOR-LIKE BETA-BARREL DOMAIN-CONTAINING PROTEIN"/>
    <property type="match status" value="1"/>
</dbReference>
<keyword evidence="8 9" id="KW-0998">Cell outer membrane</keyword>
<dbReference type="CDD" id="cd01347">
    <property type="entry name" value="ligand_gated_channel"/>
    <property type="match status" value="1"/>
</dbReference>
<evidence type="ECO:0000256" key="6">
    <source>
        <dbReference type="ARBA" id="ARBA00023077"/>
    </source>
</evidence>
<dbReference type="Gene3D" id="2.40.170.20">
    <property type="entry name" value="TonB-dependent receptor, beta-barrel domain"/>
    <property type="match status" value="1"/>
</dbReference>
<evidence type="ECO:0000256" key="11">
    <source>
        <dbReference type="RuleBase" id="RU003357"/>
    </source>
</evidence>
<evidence type="ECO:0000256" key="8">
    <source>
        <dbReference type="ARBA" id="ARBA00023237"/>
    </source>
</evidence>
<dbReference type="InterPro" id="IPR037066">
    <property type="entry name" value="Plug_dom_sf"/>
</dbReference>
<protein>
    <submittedName>
        <fullName evidence="15">Iron complex outermembrane recepter protein</fullName>
    </submittedName>
</protein>
<dbReference type="OrthoDB" id="8727862at2"/>
<dbReference type="InterPro" id="IPR012910">
    <property type="entry name" value="Plug_dom"/>
</dbReference>
<dbReference type="GO" id="GO:0009279">
    <property type="term" value="C:cell outer membrane"/>
    <property type="evidence" value="ECO:0007669"/>
    <property type="project" value="UniProtKB-SubCell"/>
</dbReference>
<feature type="chain" id="PRO_5011587744" evidence="12">
    <location>
        <begin position="25"/>
        <end position="905"/>
    </location>
</feature>
<evidence type="ECO:0000256" key="10">
    <source>
        <dbReference type="PROSITE-ProRule" id="PRU10144"/>
    </source>
</evidence>
<comment type="subcellular location">
    <subcellularLocation>
        <location evidence="1 9">Cell outer membrane</location>
        <topology evidence="1 9">Multi-pass membrane protein</topology>
    </subcellularLocation>
</comment>
<evidence type="ECO:0000256" key="12">
    <source>
        <dbReference type="SAM" id="SignalP"/>
    </source>
</evidence>
<dbReference type="Pfam" id="PF07715">
    <property type="entry name" value="Plug"/>
    <property type="match status" value="1"/>
</dbReference>
<dbReference type="Gene3D" id="2.170.130.10">
    <property type="entry name" value="TonB-dependent receptor, plug domain"/>
    <property type="match status" value="1"/>
</dbReference>
<dbReference type="InterPro" id="IPR010104">
    <property type="entry name" value="TonB_rcpt_bac"/>
</dbReference>
<evidence type="ECO:0000256" key="3">
    <source>
        <dbReference type="ARBA" id="ARBA00022452"/>
    </source>
</evidence>
<dbReference type="EMBL" id="FNYC01000005">
    <property type="protein sequence ID" value="SEJ25591.1"/>
    <property type="molecule type" value="Genomic_DNA"/>
</dbReference>
<gene>
    <name evidence="15" type="ORF">SAMN04487997_2849</name>
</gene>
<evidence type="ECO:0000256" key="1">
    <source>
        <dbReference type="ARBA" id="ARBA00004571"/>
    </source>
</evidence>
<keyword evidence="2 9" id="KW-0813">Transport</keyword>
<dbReference type="Pfam" id="PF00593">
    <property type="entry name" value="TonB_dep_Rec_b-barrel"/>
    <property type="match status" value="1"/>
</dbReference>
<dbReference type="Proteomes" id="UP000199420">
    <property type="component" value="Unassembled WGS sequence"/>
</dbReference>
<evidence type="ECO:0000313" key="16">
    <source>
        <dbReference type="Proteomes" id="UP000199420"/>
    </source>
</evidence>
<dbReference type="SUPFAM" id="SSF56935">
    <property type="entry name" value="Porins"/>
    <property type="match status" value="1"/>
</dbReference>
<comment type="similarity">
    <text evidence="9 11">Belongs to the TonB-dependent receptor family.</text>
</comment>
<evidence type="ECO:0000256" key="7">
    <source>
        <dbReference type="ARBA" id="ARBA00023136"/>
    </source>
</evidence>
<feature type="short sequence motif" description="TonB C-terminal box" evidence="10">
    <location>
        <begin position="888"/>
        <end position="905"/>
    </location>
</feature>
<dbReference type="InterPro" id="IPR039426">
    <property type="entry name" value="TonB-dep_rcpt-like"/>
</dbReference>
<feature type="domain" description="TonB-dependent receptor plug" evidence="14">
    <location>
        <begin position="72"/>
        <end position="190"/>
    </location>
</feature>
<dbReference type="InterPro" id="IPR000531">
    <property type="entry name" value="Beta-barrel_TonB"/>
</dbReference>
<keyword evidence="6 11" id="KW-0798">TonB box</keyword>
<name>A0A1H6X8Q5_9GAMM</name>
<keyword evidence="4 9" id="KW-0812">Transmembrane</keyword>
<dbReference type="InterPro" id="IPR036942">
    <property type="entry name" value="Beta-barrel_TonB_sf"/>
</dbReference>
<feature type="domain" description="TonB-dependent receptor-like beta-barrel" evidence="13">
    <location>
        <begin position="439"/>
        <end position="875"/>
    </location>
</feature>
<dbReference type="STRING" id="529704.SAMN02927913_2826"/>
<reference evidence="15 16" key="1">
    <citation type="submission" date="2016-10" db="EMBL/GenBank/DDBJ databases">
        <authorList>
            <person name="de Groot N.N."/>
        </authorList>
    </citation>
    <scope>NUCLEOTIDE SEQUENCE [LARGE SCALE GENOMIC DNA]</scope>
    <source>
        <strain evidence="15 16">DSM 26515</strain>
    </source>
</reference>
<proteinExistence type="inferred from homology"/>
<sequence>MSHRKTLLAASILASLCLAGALHAQDATQATTGSDAATQASKAQAEKDRIKQLSTITVTGIRGSVEKALDIKRDSNSTMEVVTAEDVGKLPAHNVADTLQRLPGVNISSSSADEGGFDEADRVSLRGTSPSLTQTLINGHGVGSADWFVLSQGNNVGRSVSYTLLPSELVSRVEVHKSSEARFQDGGTTGNVDIITRKPLDFEKQYTTNLSAGAVYADAPGKTDPQFSGLFNYKNTGGTFGVLVQAFKQKRHLRREAQEIPGGFAVIDPTSPLAQSNPDLAGVRVPGLLGSTLFEQVRDRKGGLVELQFRPSDDLTLGASGFYSKMKANNYNRNFMLWGGNFATSQAPEPGYTVQNGVLTNATYAGVPGTNYIVYDMIYREASSKTQYYTLDADWNVSDNVSAKFQAGTTKGVGETPRQFIAEVTAANGGGASWTTHGNSSPVDWSVGGDISPAGVTGFGTWGNQEVRAVDKENWFTADFTQFFNAGVLQSFDYGVRYAKHDRQAQSPEGASPGDIWSALQNGATANYPSGFAAGIGGTFPRNLWYFTPDALKSAIVANSTWLSNNDGPTGRHNYGAEWSVDEKNFAAYFQANFEGENWSGNAGLRYVNIKQGIDTYFADTVSPDVSSLFGAWDRRHYDNKYSRVLPSANLKFNLAEDLVLRVAASQTQTLPDYSALGASSYGSDLNKTGGGGNPKLKPVISTNLDAGLEWYFMPRGLLSATAYSMNMKDYVAYGVQNQQLFSELTHQLETYQISMPINADAKVRGVELAYDQPLGKYFGFSTNYTYADGSSDYTWADGSDHLLGTSKNTYNVGAYFENDTFGARVSYTRRSSFLIGLSGTNPYYQDSFGTLAASLSYKATDWLSFSLDALNLNNPTIKYYQSATIPTSFYENGRQYYLNAHLSF</sequence>
<evidence type="ECO:0000259" key="14">
    <source>
        <dbReference type="Pfam" id="PF07715"/>
    </source>
</evidence>
<dbReference type="InterPro" id="IPR010917">
    <property type="entry name" value="TonB_rcpt_CS"/>
</dbReference>
<keyword evidence="5 12" id="KW-0732">Signal</keyword>
<keyword evidence="16" id="KW-1185">Reference proteome</keyword>
<evidence type="ECO:0000259" key="13">
    <source>
        <dbReference type="Pfam" id="PF00593"/>
    </source>
</evidence>
<evidence type="ECO:0000256" key="9">
    <source>
        <dbReference type="PROSITE-ProRule" id="PRU01360"/>
    </source>
</evidence>
<dbReference type="AlphaFoldDB" id="A0A1H6X8Q5"/>
<evidence type="ECO:0000256" key="4">
    <source>
        <dbReference type="ARBA" id="ARBA00022692"/>
    </source>
</evidence>
<evidence type="ECO:0000256" key="5">
    <source>
        <dbReference type="ARBA" id="ARBA00022729"/>
    </source>
</evidence>
<keyword evidence="7 9" id="KW-0472">Membrane</keyword>
<evidence type="ECO:0000313" key="15">
    <source>
        <dbReference type="EMBL" id="SEJ25591.1"/>
    </source>
</evidence>
<organism evidence="15 16">
    <name type="scientific">Frateuria terrea</name>
    <dbReference type="NCBI Taxonomy" id="529704"/>
    <lineage>
        <taxon>Bacteria</taxon>
        <taxon>Pseudomonadati</taxon>
        <taxon>Pseudomonadota</taxon>
        <taxon>Gammaproteobacteria</taxon>
        <taxon>Lysobacterales</taxon>
        <taxon>Rhodanobacteraceae</taxon>
        <taxon>Frateuria</taxon>
    </lineage>
</organism>